<dbReference type="NCBIfam" id="TIGR03696">
    <property type="entry name" value="Rhs_assc_core"/>
    <property type="match status" value="1"/>
</dbReference>
<evidence type="ECO:0000256" key="2">
    <source>
        <dbReference type="ARBA" id="ARBA00022670"/>
    </source>
</evidence>
<feature type="domain" description="NlpC/P60" evidence="5">
    <location>
        <begin position="181"/>
        <end position="309"/>
    </location>
</feature>
<evidence type="ECO:0000256" key="1">
    <source>
        <dbReference type="ARBA" id="ARBA00007074"/>
    </source>
</evidence>
<accession>A0A1J1CEY5</accession>
<proteinExistence type="inferred from homology"/>
<evidence type="ECO:0000313" key="6">
    <source>
        <dbReference type="EMBL" id="APF20825.1"/>
    </source>
</evidence>
<dbReference type="SUPFAM" id="SSF54001">
    <property type="entry name" value="Cysteine proteinases"/>
    <property type="match status" value="1"/>
</dbReference>
<dbReference type="KEGG" id="caby:Cabys_4080"/>
<dbReference type="EMBL" id="CP018099">
    <property type="protein sequence ID" value="APF20825.1"/>
    <property type="molecule type" value="Genomic_DNA"/>
</dbReference>
<keyword evidence="4" id="KW-0788">Thiol protease</keyword>
<gene>
    <name evidence="6" type="ORF">Cabys_4080</name>
</gene>
<name>A0A1J1CEY5_CALAY</name>
<dbReference type="Gene3D" id="2.180.10.10">
    <property type="entry name" value="RHS repeat-associated core"/>
    <property type="match status" value="1"/>
</dbReference>
<dbReference type="Proteomes" id="UP000183868">
    <property type="component" value="Chromosome"/>
</dbReference>
<dbReference type="GO" id="GO:0008234">
    <property type="term" value="F:cysteine-type peptidase activity"/>
    <property type="evidence" value="ECO:0007669"/>
    <property type="project" value="UniProtKB-KW"/>
</dbReference>
<dbReference type="Pfam" id="PF00877">
    <property type="entry name" value="NLPC_P60"/>
    <property type="match status" value="1"/>
</dbReference>
<dbReference type="Gene3D" id="3.90.1720.10">
    <property type="entry name" value="endopeptidase domain like (from Nostoc punctiforme)"/>
    <property type="match status" value="1"/>
</dbReference>
<evidence type="ECO:0000313" key="7">
    <source>
        <dbReference type="Proteomes" id="UP000183868"/>
    </source>
</evidence>
<dbReference type="InterPro" id="IPR022385">
    <property type="entry name" value="Rhs_assc_core"/>
</dbReference>
<evidence type="ECO:0000259" key="5">
    <source>
        <dbReference type="PROSITE" id="PS51935"/>
    </source>
</evidence>
<dbReference type="InterPro" id="IPR038765">
    <property type="entry name" value="Papain-like_cys_pep_sf"/>
</dbReference>
<keyword evidence="3" id="KW-0378">Hydrolase</keyword>
<dbReference type="InterPro" id="IPR000064">
    <property type="entry name" value="NLP_P60_dom"/>
</dbReference>
<protein>
    <submittedName>
        <fullName evidence="6">RHS repeat-associated core domain-containing protein</fullName>
    </submittedName>
</protein>
<reference evidence="6 7" key="1">
    <citation type="submission" date="2016-11" db="EMBL/GenBank/DDBJ databases">
        <title>Genomic analysis of Caldithrix abyssi and proposal of a novel bacterial phylum Caldithrichaeota.</title>
        <authorList>
            <person name="Kublanov I."/>
            <person name="Sigalova O."/>
            <person name="Gavrilov S."/>
            <person name="Lebedinsky A."/>
            <person name="Ivanova N."/>
            <person name="Daum C."/>
            <person name="Reddy T."/>
            <person name="Klenk H.P."/>
            <person name="Goker M."/>
            <person name="Reva O."/>
            <person name="Miroshnichenko M."/>
            <person name="Kyprides N."/>
            <person name="Woyke T."/>
            <person name="Gelfand M."/>
        </authorList>
    </citation>
    <scope>NUCLEOTIDE SEQUENCE [LARGE SCALE GENOMIC DNA]</scope>
    <source>
        <strain evidence="6 7">LF13</strain>
    </source>
</reference>
<evidence type="ECO:0000256" key="3">
    <source>
        <dbReference type="ARBA" id="ARBA00022801"/>
    </source>
</evidence>
<comment type="similarity">
    <text evidence="1">Belongs to the peptidase C40 family.</text>
</comment>
<evidence type="ECO:0000256" key="4">
    <source>
        <dbReference type="ARBA" id="ARBA00022807"/>
    </source>
</evidence>
<dbReference type="GO" id="GO:0006508">
    <property type="term" value="P:proteolysis"/>
    <property type="evidence" value="ECO:0007669"/>
    <property type="project" value="UniProtKB-KW"/>
</dbReference>
<keyword evidence="2" id="KW-0645">Protease</keyword>
<dbReference type="PROSITE" id="PS51935">
    <property type="entry name" value="NLPC_P60"/>
    <property type="match status" value="1"/>
</dbReference>
<dbReference type="AlphaFoldDB" id="A0A1J1CEY5"/>
<sequence length="316" mass="36572">MNNLSKYHYGFREYDPEIGRWNRVDPLYYQTPGQSPYNFVYNNPVNQYDVAGLFTNDIQFIWHLEWTLNWSAEYQMGVTGDFAVDGGGVRAFGDGQGTVIVSGKDFSASFNGITDAMSREYKEASIRALTETYYQISVQLIEQYIDFYDNLLTSQAIQIIDDPGDQLSKINFHINFDDDWDWANEKFALEILNLVGKPYKLGGNGPESYDCSGAVCHGLRITINPNFGDYTADQLFHLYSQPSNYVSRGNIFFYDYTNDGIIDHVTTIIDQYNMVHPSQQNRIIELRPHTWLNRYTFRRGGVIYLRSWNWKKILGN</sequence>
<organism evidence="6 7">
    <name type="scientific">Caldithrix abyssi DSM 13497</name>
    <dbReference type="NCBI Taxonomy" id="880073"/>
    <lineage>
        <taxon>Bacteria</taxon>
        <taxon>Pseudomonadati</taxon>
        <taxon>Calditrichota</taxon>
        <taxon>Calditrichia</taxon>
        <taxon>Calditrichales</taxon>
        <taxon>Calditrichaceae</taxon>
        <taxon>Caldithrix</taxon>
    </lineage>
</organism>
<dbReference type="RefSeq" id="WP_044281036.1">
    <property type="nucleotide sequence ID" value="NZ_CM001402.1"/>
</dbReference>